<proteinExistence type="inferred from homology"/>
<comment type="caution">
    <text evidence="2">The sequence shown here is derived from an EMBL/GenBank/DDBJ whole genome shotgun (WGS) entry which is preliminary data.</text>
</comment>
<name>A0AAD9PAV0_RIDPI</name>
<evidence type="ECO:0000256" key="1">
    <source>
        <dbReference type="ARBA" id="ARBA00006322"/>
    </source>
</evidence>
<reference evidence="2" key="1">
    <citation type="journal article" date="2023" name="Mol. Biol. Evol.">
        <title>Third-Generation Sequencing Reveals the Adaptive Role of the Epigenome in Three Deep-Sea Polychaetes.</title>
        <authorList>
            <person name="Perez M."/>
            <person name="Aroh O."/>
            <person name="Sun Y."/>
            <person name="Lan Y."/>
            <person name="Juniper S.K."/>
            <person name="Young C.R."/>
            <person name="Angers B."/>
            <person name="Qian P.Y."/>
        </authorList>
    </citation>
    <scope>NUCLEOTIDE SEQUENCE</scope>
    <source>
        <strain evidence="2">R07B-5</strain>
    </source>
</reference>
<evidence type="ECO:0000313" key="2">
    <source>
        <dbReference type="EMBL" id="KAK2191360.1"/>
    </source>
</evidence>
<keyword evidence="3" id="KW-1185">Reference proteome</keyword>
<dbReference type="AlphaFoldDB" id="A0AAD9PAV0"/>
<gene>
    <name evidence="2" type="ORF">NP493_53g03009</name>
</gene>
<dbReference type="PANTHER" id="PTHR31449:SF3">
    <property type="entry name" value="UPF0598 PROTEIN C8ORF82"/>
    <property type="match status" value="1"/>
</dbReference>
<evidence type="ECO:0000313" key="3">
    <source>
        <dbReference type="Proteomes" id="UP001209878"/>
    </source>
</evidence>
<sequence>MFFFGRAPKLSKRNYDYISRCVHYVQGQSPKPHIREYFYFIDHQGQLFLDDSRIKNFTSCFKEKKFLEFFFKRLKTYNSGRYSREFPYVSLCGHELNYIRVDDLPIVFTHILETTEGEQLTYAHAGDLLTVPFQPQGLCMLPESGRVYHPAPSLPTGVGLIKSSLAIELSQTFEFGEGGDEGMPTHFMWKGKRWELNNEVIEPLRAEEERKQRLAEQTSLEDDVS</sequence>
<accession>A0AAD9PAV0</accession>
<dbReference type="Pfam" id="PF14956">
    <property type="entry name" value="DUF4505"/>
    <property type="match status" value="1"/>
</dbReference>
<dbReference type="PANTHER" id="PTHR31449">
    <property type="entry name" value="UPF0598 PROTEIN C8ORF82"/>
    <property type="match status" value="1"/>
</dbReference>
<dbReference type="InterPro" id="IPR028108">
    <property type="entry name" value="DUF4505"/>
</dbReference>
<comment type="similarity">
    <text evidence="1">Belongs to the UPF0598 family.</text>
</comment>
<dbReference type="Proteomes" id="UP001209878">
    <property type="component" value="Unassembled WGS sequence"/>
</dbReference>
<dbReference type="EMBL" id="JAODUO010000053">
    <property type="protein sequence ID" value="KAK2191360.1"/>
    <property type="molecule type" value="Genomic_DNA"/>
</dbReference>
<organism evidence="2 3">
    <name type="scientific">Ridgeia piscesae</name>
    <name type="common">Tubeworm</name>
    <dbReference type="NCBI Taxonomy" id="27915"/>
    <lineage>
        <taxon>Eukaryota</taxon>
        <taxon>Metazoa</taxon>
        <taxon>Spiralia</taxon>
        <taxon>Lophotrochozoa</taxon>
        <taxon>Annelida</taxon>
        <taxon>Polychaeta</taxon>
        <taxon>Sedentaria</taxon>
        <taxon>Canalipalpata</taxon>
        <taxon>Sabellida</taxon>
        <taxon>Siboglinidae</taxon>
        <taxon>Ridgeia</taxon>
    </lineage>
</organism>
<protein>
    <submittedName>
        <fullName evidence="2">Uncharacterized protein</fullName>
    </submittedName>
</protein>